<feature type="chain" id="PRO_5046200984" evidence="1">
    <location>
        <begin position="20"/>
        <end position="517"/>
    </location>
</feature>
<dbReference type="RefSeq" id="WP_375733834.1">
    <property type="nucleotide sequence ID" value="NZ_JBCGDC010000019.1"/>
</dbReference>
<dbReference type="Gene3D" id="3.10.105.10">
    <property type="entry name" value="Dipeptide-binding Protein, Domain 3"/>
    <property type="match status" value="1"/>
</dbReference>
<dbReference type="InterPro" id="IPR039424">
    <property type="entry name" value="SBP_5"/>
</dbReference>
<dbReference type="Gene3D" id="3.40.190.10">
    <property type="entry name" value="Periplasmic binding protein-like II"/>
    <property type="match status" value="1"/>
</dbReference>
<evidence type="ECO:0000313" key="3">
    <source>
        <dbReference type="EMBL" id="MFB6393279.1"/>
    </source>
</evidence>
<evidence type="ECO:0000259" key="2">
    <source>
        <dbReference type="Pfam" id="PF00496"/>
    </source>
</evidence>
<dbReference type="PROSITE" id="PS51257">
    <property type="entry name" value="PROKAR_LIPOPROTEIN"/>
    <property type="match status" value="1"/>
</dbReference>
<keyword evidence="4" id="KW-1185">Reference proteome</keyword>
<name>A0ABV5CMP2_9ACTN</name>
<organism evidence="3 4">
    <name type="scientific">Polymorphospora lycopeni</name>
    <dbReference type="NCBI Taxonomy" id="3140240"/>
    <lineage>
        <taxon>Bacteria</taxon>
        <taxon>Bacillati</taxon>
        <taxon>Actinomycetota</taxon>
        <taxon>Actinomycetes</taxon>
        <taxon>Micromonosporales</taxon>
        <taxon>Micromonosporaceae</taxon>
        <taxon>Polymorphospora</taxon>
    </lineage>
</organism>
<dbReference type="Proteomes" id="UP001582793">
    <property type="component" value="Unassembled WGS sequence"/>
</dbReference>
<dbReference type="InterPro" id="IPR030678">
    <property type="entry name" value="Peptide/Ni-bd"/>
</dbReference>
<feature type="signal peptide" evidence="1">
    <location>
        <begin position="1"/>
        <end position="19"/>
    </location>
</feature>
<comment type="caution">
    <text evidence="3">The sequence shown here is derived from an EMBL/GenBank/DDBJ whole genome shotgun (WGS) entry which is preliminary data.</text>
</comment>
<dbReference type="Pfam" id="PF00496">
    <property type="entry name" value="SBP_bac_5"/>
    <property type="match status" value="1"/>
</dbReference>
<feature type="domain" description="Solute-binding protein family 5" evidence="2">
    <location>
        <begin position="85"/>
        <end position="433"/>
    </location>
</feature>
<sequence length="517" mass="55031">MRYKSRLLVSLIAVSLALAGCGGGGGQRSPSGNTSGGALDRSAELRLATNAFGTSFDPHLSRNFATDVPWDFPIYDRLLSFADNKLEPMLAESWELADDRRTLTMKLRSGVTFHDGTPFDAEAVAANITRGKELDGSTVARVFALIDSVQTPDAGTVVFNLNGDGSLLPYSLADIPGAMISPAAFDGNVAQQPVGAGPYKLVSSTSDSATYERFDGYWAPDRAKVAKITYRSIPDDNARFNALRTGQLDVMQLPATIFQQAQELETRGQAKIERALGSAVIGILLNTKHPQLSDERVRRALNLAVNREAINDGLMEGECVPALQPFTAASVGNDPALDSQIRYDQAEARRLLAEAGVTNLVLRTNVVGVSPYTEIAQAVQAQLAEVGITLELTNVPGGEARAEWRKGGWDAFSALITAGVDPALTLSTSYLATDAVGGPASPELTALVDESAQFAIGSPERASAMQKISGHLTGSPTHIMVCAPQFGWLTGTNVQVEPGAFYSYSYIFDPTRLGITS</sequence>
<keyword evidence="1" id="KW-0732">Signal</keyword>
<dbReference type="InterPro" id="IPR000914">
    <property type="entry name" value="SBP_5_dom"/>
</dbReference>
<dbReference type="PANTHER" id="PTHR30290">
    <property type="entry name" value="PERIPLASMIC BINDING COMPONENT OF ABC TRANSPORTER"/>
    <property type="match status" value="1"/>
</dbReference>
<evidence type="ECO:0000313" key="4">
    <source>
        <dbReference type="Proteomes" id="UP001582793"/>
    </source>
</evidence>
<protein>
    <submittedName>
        <fullName evidence="3">ABC transporter substrate-binding protein</fullName>
    </submittedName>
</protein>
<accession>A0ABV5CMP2</accession>
<dbReference type="EMBL" id="JBCGDC010000019">
    <property type="protein sequence ID" value="MFB6393279.1"/>
    <property type="molecule type" value="Genomic_DNA"/>
</dbReference>
<proteinExistence type="predicted"/>
<reference evidence="3 4" key="1">
    <citation type="submission" date="2024-04" db="EMBL/GenBank/DDBJ databases">
        <title>Polymorphospora sp. isolated from Baiyangdian Lake in Xiong'an New Area.</title>
        <authorList>
            <person name="Zhang X."/>
            <person name="Liu J."/>
        </authorList>
    </citation>
    <scope>NUCLEOTIDE SEQUENCE [LARGE SCALE GENOMIC DNA]</scope>
    <source>
        <strain evidence="3 4">2-325</strain>
    </source>
</reference>
<dbReference type="SUPFAM" id="SSF53850">
    <property type="entry name" value="Periplasmic binding protein-like II"/>
    <property type="match status" value="1"/>
</dbReference>
<dbReference type="PIRSF" id="PIRSF002741">
    <property type="entry name" value="MppA"/>
    <property type="match status" value="1"/>
</dbReference>
<gene>
    <name evidence="3" type="ORF">AAFH96_09185</name>
</gene>
<evidence type="ECO:0000256" key="1">
    <source>
        <dbReference type="SAM" id="SignalP"/>
    </source>
</evidence>